<keyword evidence="1" id="KW-0472">Membrane</keyword>
<dbReference type="EMBL" id="CP028941">
    <property type="protein sequence ID" value="QKM63697.1"/>
    <property type="molecule type" value="Genomic_DNA"/>
</dbReference>
<accession>A0A6M9PXJ7</accession>
<keyword evidence="3" id="KW-1185">Reference proteome</keyword>
<name>A0A6M9PXJ7_9BURK</name>
<dbReference type="InterPro" id="IPR018687">
    <property type="entry name" value="DUF2177_membr"/>
</dbReference>
<organism evidence="2 3">
    <name type="scientific">Polynucleobacter antarcticus</name>
    <dbReference type="NCBI Taxonomy" id="1743162"/>
    <lineage>
        <taxon>Bacteria</taxon>
        <taxon>Pseudomonadati</taxon>
        <taxon>Pseudomonadota</taxon>
        <taxon>Betaproteobacteria</taxon>
        <taxon>Burkholderiales</taxon>
        <taxon>Burkholderiaceae</taxon>
        <taxon>Polynucleobacter</taxon>
    </lineage>
</organism>
<evidence type="ECO:0000313" key="2">
    <source>
        <dbReference type="EMBL" id="QKM63697.1"/>
    </source>
</evidence>
<feature type="transmembrane region" description="Helical" evidence="1">
    <location>
        <begin position="106"/>
        <end position="128"/>
    </location>
</feature>
<keyword evidence="1" id="KW-0812">Transmembrane</keyword>
<dbReference type="AlphaFoldDB" id="A0A6M9PXJ7"/>
<proteinExistence type="predicted"/>
<dbReference type="KEGG" id="pani:DCO16_08700"/>
<feature type="transmembrane region" description="Helical" evidence="1">
    <location>
        <begin position="6"/>
        <end position="24"/>
    </location>
</feature>
<dbReference type="RefSeq" id="WP_173943287.1">
    <property type="nucleotide sequence ID" value="NZ_CBCSCD010000001.1"/>
</dbReference>
<sequence length="134" mass="15153">MLKYLVVYFSFLIPLLIIDLVWLLGIAKNLYRSEMGSLMADEPKLLAGLGFYLLYALGVTIFVTLPALSKQSWMYALQFGALFGFFCYMTYDLTNLAVIRDFPTRLAFIDIVWGSAVTAVSATIAYWVGNRMAY</sequence>
<feature type="transmembrane region" description="Helical" evidence="1">
    <location>
        <begin position="73"/>
        <end position="94"/>
    </location>
</feature>
<gene>
    <name evidence="2" type="ORF">DCO16_08700</name>
</gene>
<reference evidence="2 3" key="1">
    <citation type="submission" date="2018-04" db="EMBL/GenBank/DDBJ databases">
        <title>Polynucleobacter sp. LimPoW16 genome.</title>
        <authorList>
            <person name="Hahn M.W."/>
        </authorList>
    </citation>
    <scope>NUCLEOTIDE SEQUENCE [LARGE SCALE GENOMIC DNA]</scope>
    <source>
        <strain evidence="2 3">LimPoW16</strain>
    </source>
</reference>
<dbReference type="Pfam" id="PF09945">
    <property type="entry name" value="DUF2177"/>
    <property type="match status" value="1"/>
</dbReference>
<evidence type="ECO:0000313" key="3">
    <source>
        <dbReference type="Proteomes" id="UP000500806"/>
    </source>
</evidence>
<keyword evidence="1" id="KW-1133">Transmembrane helix</keyword>
<evidence type="ECO:0000256" key="1">
    <source>
        <dbReference type="SAM" id="Phobius"/>
    </source>
</evidence>
<dbReference type="Proteomes" id="UP000500806">
    <property type="component" value="Chromosome"/>
</dbReference>
<feature type="transmembrane region" description="Helical" evidence="1">
    <location>
        <begin position="45"/>
        <end position="67"/>
    </location>
</feature>
<protein>
    <submittedName>
        <fullName evidence="2">DUF2177 domain-containing protein</fullName>
    </submittedName>
</protein>